<feature type="compositionally biased region" description="Polar residues" evidence="1">
    <location>
        <begin position="139"/>
        <end position="152"/>
    </location>
</feature>
<feature type="region of interest" description="Disordered" evidence="1">
    <location>
        <begin position="110"/>
        <end position="170"/>
    </location>
</feature>
<dbReference type="EMBL" id="POUB01000144">
    <property type="protein sequence ID" value="PZF94236.1"/>
    <property type="molecule type" value="Genomic_DNA"/>
</dbReference>
<sequence length="170" mass="17407">MFPPRAAVEEVGLSVDQSAQPGRAVVVGPGEHVAVPAVEVHQGGASDLVEHRAVAPHQGSDPLRRHADAPLGGVGEQILDHRDERLGPGRPAGAFVVVAVAVAGDLVHGGHRPARSYRARSPSTPDAASSVRERPGNRPVTSHSPRTGSTPWCSAGGTGTRGACAATSRK</sequence>
<proteinExistence type="predicted"/>
<feature type="compositionally biased region" description="Low complexity" evidence="1">
    <location>
        <begin position="161"/>
        <end position="170"/>
    </location>
</feature>
<evidence type="ECO:0000313" key="2">
    <source>
        <dbReference type="EMBL" id="PZF94236.1"/>
    </source>
</evidence>
<evidence type="ECO:0000256" key="1">
    <source>
        <dbReference type="SAM" id="MobiDB-lite"/>
    </source>
</evidence>
<gene>
    <name evidence="2" type="ORF">C1I99_19565</name>
</gene>
<comment type="caution">
    <text evidence="2">The sequence shown here is derived from an EMBL/GenBank/DDBJ whole genome shotgun (WGS) entry which is preliminary data.</text>
</comment>
<name>A0A2W2DB09_9ACTN</name>
<protein>
    <submittedName>
        <fullName evidence="2">Uncharacterized protein</fullName>
    </submittedName>
</protein>
<keyword evidence="3" id="KW-1185">Reference proteome</keyword>
<reference evidence="2 3" key="1">
    <citation type="submission" date="2018-01" db="EMBL/GenBank/DDBJ databases">
        <title>Draft genome sequence of Salinispora sp. 13K206.</title>
        <authorList>
            <person name="Sahin N."/>
            <person name="Saygin H."/>
            <person name="Ay H."/>
        </authorList>
    </citation>
    <scope>NUCLEOTIDE SEQUENCE [LARGE SCALE GENOMIC DNA]</scope>
    <source>
        <strain evidence="2 3">13K206</strain>
    </source>
</reference>
<accession>A0A2W2DB09</accession>
<dbReference type="Proteomes" id="UP000248749">
    <property type="component" value="Unassembled WGS sequence"/>
</dbReference>
<evidence type="ECO:0000313" key="3">
    <source>
        <dbReference type="Proteomes" id="UP000248749"/>
    </source>
</evidence>
<dbReference type="AlphaFoldDB" id="A0A2W2DB09"/>
<organism evidence="2 3">
    <name type="scientific">Micromonospora deserti</name>
    <dbReference type="NCBI Taxonomy" id="2070366"/>
    <lineage>
        <taxon>Bacteria</taxon>
        <taxon>Bacillati</taxon>
        <taxon>Actinomycetota</taxon>
        <taxon>Actinomycetes</taxon>
        <taxon>Micromonosporales</taxon>
        <taxon>Micromonosporaceae</taxon>
        <taxon>Micromonospora</taxon>
    </lineage>
</organism>